<evidence type="ECO:0000256" key="1">
    <source>
        <dbReference type="ARBA" id="ARBA00004141"/>
    </source>
</evidence>
<accession>A0A840G8C8</accession>
<reference evidence="7 8" key="1">
    <citation type="submission" date="2020-08" db="EMBL/GenBank/DDBJ databases">
        <title>Genome sequencing of Purple Non-Sulfur Bacteria from various extreme environments.</title>
        <authorList>
            <person name="Mayer M."/>
        </authorList>
    </citation>
    <scope>NUCLEOTIDE SEQUENCE [LARGE SCALE GENOMIC DNA]</scope>
    <source>
        <strain evidence="7 8">2761</strain>
    </source>
</reference>
<protein>
    <submittedName>
        <fullName evidence="7">Energy-coupling factor transport system permease protein</fullName>
    </submittedName>
</protein>
<comment type="caution">
    <text evidence="7">The sequence shown here is derived from an EMBL/GenBank/DDBJ whole genome shotgun (WGS) entry which is preliminary data.</text>
</comment>
<comment type="subcellular location">
    <subcellularLocation>
        <location evidence="1">Membrane</location>
        <topology evidence="1">Multi-pass membrane protein</topology>
    </subcellularLocation>
</comment>
<dbReference type="Pfam" id="PF02361">
    <property type="entry name" value="CbiQ"/>
    <property type="match status" value="1"/>
</dbReference>
<comment type="similarity">
    <text evidence="2">Belongs to the CbiQ family.</text>
</comment>
<name>A0A840G8C8_RHOTE</name>
<dbReference type="GO" id="GO:0005886">
    <property type="term" value="C:plasma membrane"/>
    <property type="evidence" value="ECO:0007669"/>
    <property type="project" value="UniProtKB-ARBA"/>
</dbReference>
<proteinExistence type="inferred from homology"/>
<organism evidence="7 8">
    <name type="scientific">Rhodocyclus tenuis</name>
    <name type="common">Rhodospirillum tenue</name>
    <dbReference type="NCBI Taxonomy" id="1066"/>
    <lineage>
        <taxon>Bacteria</taxon>
        <taxon>Pseudomonadati</taxon>
        <taxon>Pseudomonadota</taxon>
        <taxon>Betaproteobacteria</taxon>
        <taxon>Rhodocyclales</taxon>
        <taxon>Rhodocyclaceae</taxon>
        <taxon>Rhodocyclus</taxon>
    </lineage>
</organism>
<evidence type="ECO:0000313" key="8">
    <source>
        <dbReference type="Proteomes" id="UP000587070"/>
    </source>
</evidence>
<dbReference type="InterPro" id="IPR003339">
    <property type="entry name" value="ABC/ECF_trnsptr_transmembrane"/>
</dbReference>
<keyword evidence="5 6" id="KW-0472">Membrane</keyword>
<feature type="transmembrane region" description="Helical" evidence="6">
    <location>
        <begin position="97"/>
        <end position="119"/>
    </location>
</feature>
<evidence type="ECO:0000256" key="2">
    <source>
        <dbReference type="ARBA" id="ARBA00008564"/>
    </source>
</evidence>
<feature type="transmembrane region" description="Helical" evidence="6">
    <location>
        <begin position="12"/>
        <end position="45"/>
    </location>
</feature>
<gene>
    <name evidence="7" type="ORF">GGD90_002507</name>
</gene>
<keyword evidence="8" id="KW-1185">Reference proteome</keyword>
<evidence type="ECO:0000256" key="4">
    <source>
        <dbReference type="ARBA" id="ARBA00022989"/>
    </source>
</evidence>
<evidence type="ECO:0000313" key="7">
    <source>
        <dbReference type="EMBL" id="MBB4248116.1"/>
    </source>
</evidence>
<sequence>MTLPVLHPAVRLAGWLLVLLAIQRLAGLPLFVALAATALLGRAILARAARLIRRTRWLLLSLLIVFAWGVAGDPLWQGFAAPTREGLEEAATQVGRLLLVLVAVAAFLETMPLGSLLSGARRLLQPLRRAGIDADRGVIRLMLVLRYAEALPRPRDWRTLLAAPAVPVSESVELDDAPLAPLDRVLLLAGVAAFAAIILV</sequence>
<dbReference type="AlphaFoldDB" id="A0A840G8C8"/>
<evidence type="ECO:0000256" key="5">
    <source>
        <dbReference type="ARBA" id="ARBA00023136"/>
    </source>
</evidence>
<evidence type="ECO:0000256" key="6">
    <source>
        <dbReference type="SAM" id="Phobius"/>
    </source>
</evidence>
<keyword evidence="3 6" id="KW-0812">Transmembrane</keyword>
<keyword evidence="4 6" id="KW-1133">Transmembrane helix</keyword>
<dbReference type="RefSeq" id="WP_184415159.1">
    <property type="nucleotide sequence ID" value="NZ_JACIGE010000009.1"/>
</dbReference>
<dbReference type="EMBL" id="JACIGE010000009">
    <property type="protein sequence ID" value="MBB4248116.1"/>
    <property type="molecule type" value="Genomic_DNA"/>
</dbReference>
<feature type="transmembrane region" description="Helical" evidence="6">
    <location>
        <begin position="57"/>
        <end position="77"/>
    </location>
</feature>
<evidence type="ECO:0000256" key="3">
    <source>
        <dbReference type="ARBA" id="ARBA00022692"/>
    </source>
</evidence>
<dbReference type="Proteomes" id="UP000587070">
    <property type="component" value="Unassembled WGS sequence"/>
</dbReference>